<proteinExistence type="predicted"/>
<dbReference type="Proteomes" id="UP000309997">
    <property type="component" value="Unassembled WGS sequence"/>
</dbReference>
<comment type="caution">
    <text evidence="1">The sequence shown here is derived from an EMBL/GenBank/DDBJ whole genome shotgun (WGS) entry which is preliminary data.</text>
</comment>
<reference evidence="1 2" key="1">
    <citation type="journal article" date="2024" name="Plant Biotechnol. J.">
        <title>Genome and CRISPR/Cas9 system of a widespread forest tree (Populus alba) in the world.</title>
        <authorList>
            <person name="Liu Y.J."/>
            <person name="Jiang P.F."/>
            <person name="Han X.M."/>
            <person name="Li X.Y."/>
            <person name="Wang H.M."/>
            <person name="Wang Y.J."/>
            <person name="Wang X.X."/>
            <person name="Zeng Q.Y."/>
        </authorList>
    </citation>
    <scope>NUCLEOTIDE SEQUENCE [LARGE SCALE GENOMIC DNA]</scope>
    <source>
        <strain evidence="2">cv. PAL-ZL1</strain>
    </source>
</reference>
<protein>
    <submittedName>
        <fullName evidence="1">Uncharacterized protein</fullName>
    </submittedName>
</protein>
<keyword evidence="2" id="KW-1185">Reference proteome</keyword>
<evidence type="ECO:0000313" key="1">
    <source>
        <dbReference type="EMBL" id="KAL3585266.1"/>
    </source>
</evidence>
<organism evidence="1 2">
    <name type="scientific">Populus alba</name>
    <name type="common">White poplar</name>
    <dbReference type="NCBI Taxonomy" id="43335"/>
    <lineage>
        <taxon>Eukaryota</taxon>
        <taxon>Viridiplantae</taxon>
        <taxon>Streptophyta</taxon>
        <taxon>Embryophyta</taxon>
        <taxon>Tracheophyta</taxon>
        <taxon>Spermatophyta</taxon>
        <taxon>Magnoliopsida</taxon>
        <taxon>eudicotyledons</taxon>
        <taxon>Gunneridae</taxon>
        <taxon>Pentapetalae</taxon>
        <taxon>rosids</taxon>
        <taxon>fabids</taxon>
        <taxon>Malpighiales</taxon>
        <taxon>Salicaceae</taxon>
        <taxon>Saliceae</taxon>
        <taxon>Populus</taxon>
    </lineage>
</organism>
<name>A0ACC4C205_POPAL</name>
<dbReference type="EMBL" id="RCHU02000006">
    <property type="protein sequence ID" value="KAL3585266.1"/>
    <property type="molecule type" value="Genomic_DNA"/>
</dbReference>
<sequence>MSEVEHSRSEKKKHKKKTQETQTDANPTTDTDKDFMIKPQNFTPTIDTSQWPILLKNYDRLNVRTGHYTPLPSGHSPLKRPLAEYIRATRLVKSQQGAGKEYVCIARLHDKVPDVAKVARALETLTGAVFQRPPLISAVKRQLRIRTIYESKMLEYDADRHLVVFWISCEAGTYVRTMCVHLGLILGVGAHMQELRRVRSGILGEKDNMVTMHDVMDAQWVYDNYRDESYLRRAIMPLEVLLTSYKRLVVKDSAVNAICYGAKLMIPGLLRFENDIEAGEEVVLMTTKGEAIALGIAEMTTAVMATCDHGVVAKIKRVVMDRDTYPRKWGLGPRASIKKKLISEGKLDKHGKPNDNTPHEWMRNLVLPPGGDSMVAGIAAAAAQPAVKEIGEEEKKKKNKDGEDGEGRKRKLNESSDGPAAQVPAKKTKTEVENEESVKDKKVKEEPVEGSDDEKKEKKKKKKKKSKEGGEAEKELPVEGSEDEKKEKRKKKKSKEDAEVGNLEEKETEKSEKKKKKKKDKGAEEAATIDNGKADGHEAEEALQEISRCSKRIGACLPCMPWLHSKLIHCRNERPFSVDNFSFGVASNLFMVHAVQSLQFSVIMCNLTFCGLVQGMFFVCVATKDIHVDPFSSLSLRVFLPDTFVTSGLPAPMITAAICLPQVTFTGPKVACDAAVSRRWVCEAMNRLAPETMYPGAFEDGFKVLNWFAKQSNLASCGRLGAQSHIFDSCGASMVEPWLAAHGDTSGSYSGHWFG</sequence>
<accession>A0ACC4C205</accession>
<gene>
    <name evidence="1" type="ORF">D5086_012133</name>
</gene>
<evidence type="ECO:0000313" key="2">
    <source>
        <dbReference type="Proteomes" id="UP000309997"/>
    </source>
</evidence>